<feature type="compositionally biased region" description="Low complexity" evidence="11">
    <location>
        <begin position="52"/>
        <end position="61"/>
    </location>
</feature>
<comment type="subcellular location">
    <subcellularLocation>
        <location evidence="1">Nucleus</location>
    </subcellularLocation>
</comment>
<keyword evidence="6" id="KW-0805">Transcription regulation</keyword>
<feature type="region of interest" description="Disordered" evidence="11">
    <location>
        <begin position="175"/>
        <end position="209"/>
    </location>
</feature>
<evidence type="ECO:0000256" key="10">
    <source>
        <dbReference type="PROSITE-ProRule" id="PRU00042"/>
    </source>
</evidence>
<reference evidence="13" key="1">
    <citation type="submission" date="2020-12" db="EMBL/GenBank/DDBJ databases">
        <title>Metabolic potential, ecology and presence of endohyphal bacteria is reflected in genomic diversity of Mucoromycotina.</title>
        <authorList>
            <person name="Muszewska A."/>
            <person name="Okrasinska A."/>
            <person name="Steczkiewicz K."/>
            <person name="Drgas O."/>
            <person name="Orlowska M."/>
            <person name="Perlinska-Lenart U."/>
            <person name="Aleksandrzak-Piekarczyk T."/>
            <person name="Szatraj K."/>
            <person name="Zielenkiewicz U."/>
            <person name="Pilsyk S."/>
            <person name="Malc E."/>
            <person name="Mieczkowski P."/>
            <person name="Kruszewska J.S."/>
            <person name="Biernat P."/>
            <person name="Pawlowska J."/>
        </authorList>
    </citation>
    <scope>NUCLEOTIDE SEQUENCE</scope>
    <source>
        <strain evidence="13">WA0000017839</strain>
    </source>
</reference>
<comment type="caution">
    <text evidence="13">The sequence shown here is derived from an EMBL/GenBank/DDBJ whole genome shotgun (WGS) entry which is preliminary data.</text>
</comment>
<dbReference type="GO" id="GO:0000978">
    <property type="term" value="F:RNA polymerase II cis-regulatory region sequence-specific DNA binding"/>
    <property type="evidence" value="ECO:0007669"/>
    <property type="project" value="TreeGrafter"/>
</dbReference>
<evidence type="ECO:0000256" key="2">
    <source>
        <dbReference type="ARBA" id="ARBA00022723"/>
    </source>
</evidence>
<dbReference type="GO" id="GO:0005634">
    <property type="term" value="C:nucleus"/>
    <property type="evidence" value="ECO:0007669"/>
    <property type="project" value="UniProtKB-SubCell"/>
</dbReference>
<keyword evidence="2" id="KW-0479">Metal-binding</keyword>
<evidence type="ECO:0000256" key="1">
    <source>
        <dbReference type="ARBA" id="ARBA00004123"/>
    </source>
</evidence>
<keyword evidence="4 10" id="KW-0863">Zinc-finger</keyword>
<dbReference type="SUPFAM" id="SSF57667">
    <property type="entry name" value="beta-beta-alpha zinc fingers"/>
    <property type="match status" value="1"/>
</dbReference>
<proteinExistence type="inferred from homology"/>
<evidence type="ECO:0000256" key="7">
    <source>
        <dbReference type="ARBA" id="ARBA00023163"/>
    </source>
</evidence>
<dbReference type="AlphaFoldDB" id="A0A8H7QU44"/>
<evidence type="ECO:0000256" key="6">
    <source>
        <dbReference type="ARBA" id="ARBA00023015"/>
    </source>
</evidence>
<dbReference type="FunFam" id="3.30.160.60:FF:001102">
    <property type="entry name" value="Transcription factor IIIA"/>
    <property type="match status" value="1"/>
</dbReference>
<keyword evidence="14" id="KW-1185">Reference proteome</keyword>
<dbReference type="EMBL" id="JAEPRD010000104">
    <property type="protein sequence ID" value="KAG2198813.1"/>
    <property type="molecule type" value="Genomic_DNA"/>
</dbReference>
<dbReference type="GO" id="GO:0000981">
    <property type="term" value="F:DNA-binding transcription factor activity, RNA polymerase II-specific"/>
    <property type="evidence" value="ECO:0007669"/>
    <property type="project" value="TreeGrafter"/>
</dbReference>
<evidence type="ECO:0000259" key="12">
    <source>
        <dbReference type="PROSITE" id="PS50157"/>
    </source>
</evidence>
<feature type="region of interest" description="Disordered" evidence="11">
    <location>
        <begin position="36"/>
        <end position="61"/>
    </location>
</feature>
<sequence>MQNEIPKLPSIQSMLEGVSLSETTDNPRQKTYRALGHKRHASEQSGAFTQASSSSSSMTSMHGTLEKLSIHPIIPLEPKLHNPRSASHSPPLLSDPIPAHTLYPFPTRISHLQNHHRSPRNLHSRSFSDYTHPYVNGTQLAPLQPHTFQQHHRRAVSTNTLDLILQPLMQRPLDQYNPPSLCASSSTSTVTTNADTNGNEEGDYSSDESIIVSTTTKPTTKESVAATLTTGRSVSPAHLVEADPSAAASNNKYNCPYCNKGFSRPSSLRIHTYSHTGERPFECPENGCSRKFSVQSNMRRHLRVHRLGRPLKRNGGLISPADRAQLINKPLAAKPTNWIGVTMHPSL</sequence>
<keyword evidence="7" id="KW-0804">Transcription</keyword>
<dbReference type="InterPro" id="IPR013087">
    <property type="entry name" value="Znf_C2H2_type"/>
</dbReference>
<evidence type="ECO:0000313" key="13">
    <source>
        <dbReference type="EMBL" id="KAG2198813.1"/>
    </source>
</evidence>
<dbReference type="InterPro" id="IPR036236">
    <property type="entry name" value="Znf_C2H2_sf"/>
</dbReference>
<keyword evidence="5" id="KW-0862">Zinc</keyword>
<organism evidence="13 14">
    <name type="scientific">Mucor saturninus</name>
    <dbReference type="NCBI Taxonomy" id="64648"/>
    <lineage>
        <taxon>Eukaryota</taxon>
        <taxon>Fungi</taxon>
        <taxon>Fungi incertae sedis</taxon>
        <taxon>Mucoromycota</taxon>
        <taxon>Mucoromycotina</taxon>
        <taxon>Mucoromycetes</taxon>
        <taxon>Mucorales</taxon>
        <taxon>Mucorineae</taxon>
        <taxon>Mucoraceae</taxon>
        <taxon>Mucor</taxon>
    </lineage>
</organism>
<evidence type="ECO:0000256" key="9">
    <source>
        <dbReference type="ARBA" id="ARBA00038474"/>
    </source>
</evidence>
<evidence type="ECO:0000256" key="3">
    <source>
        <dbReference type="ARBA" id="ARBA00022737"/>
    </source>
</evidence>
<accession>A0A8H7QU44</accession>
<comment type="similarity">
    <text evidence="9">Belongs to the sal C2H2-type zinc-finger protein family.</text>
</comment>
<evidence type="ECO:0000256" key="4">
    <source>
        <dbReference type="ARBA" id="ARBA00022771"/>
    </source>
</evidence>
<evidence type="ECO:0000256" key="5">
    <source>
        <dbReference type="ARBA" id="ARBA00022833"/>
    </source>
</evidence>
<evidence type="ECO:0000313" key="14">
    <source>
        <dbReference type="Proteomes" id="UP000603453"/>
    </source>
</evidence>
<dbReference type="PROSITE" id="PS50157">
    <property type="entry name" value="ZINC_FINGER_C2H2_2"/>
    <property type="match status" value="2"/>
</dbReference>
<dbReference type="OrthoDB" id="6077919at2759"/>
<dbReference type="PANTHER" id="PTHR23233:SF84">
    <property type="entry name" value="FI23031P1"/>
    <property type="match status" value="1"/>
</dbReference>
<dbReference type="Pfam" id="PF00096">
    <property type="entry name" value="zf-C2H2"/>
    <property type="match status" value="2"/>
</dbReference>
<feature type="domain" description="C2H2-type" evidence="12">
    <location>
        <begin position="253"/>
        <end position="280"/>
    </location>
</feature>
<dbReference type="PROSITE" id="PS00028">
    <property type="entry name" value="ZINC_FINGER_C2H2_1"/>
    <property type="match status" value="2"/>
</dbReference>
<dbReference type="SMART" id="SM00355">
    <property type="entry name" value="ZnF_C2H2"/>
    <property type="match status" value="2"/>
</dbReference>
<dbReference type="PANTHER" id="PTHR23233">
    <property type="entry name" value="SAL-LIKE PROTEIN"/>
    <property type="match status" value="1"/>
</dbReference>
<dbReference type="GO" id="GO:0008270">
    <property type="term" value="F:zinc ion binding"/>
    <property type="evidence" value="ECO:0007669"/>
    <property type="project" value="UniProtKB-KW"/>
</dbReference>
<feature type="domain" description="C2H2-type" evidence="12">
    <location>
        <begin position="281"/>
        <end position="310"/>
    </location>
</feature>
<dbReference type="Proteomes" id="UP000603453">
    <property type="component" value="Unassembled WGS sequence"/>
</dbReference>
<name>A0A8H7QU44_9FUNG</name>
<keyword evidence="8" id="KW-0539">Nucleus</keyword>
<keyword evidence="3" id="KW-0677">Repeat</keyword>
<evidence type="ECO:0000256" key="11">
    <source>
        <dbReference type="SAM" id="MobiDB-lite"/>
    </source>
</evidence>
<protein>
    <recommendedName>
        <fullName evidence="12">C2H2-type domain-containing protein</fullName>
    </recommendedName>
</protein>
<dbReference type="InterPro" id="IPR051565">
    <property type="entry name" value="Sal_C2H2-zinc-finger"/>
</dbReference>
<evidence type="ECO:0000256" key="8">
    <source>
        <dbReference type="ARBA" id="ARBA00023242"/>
    </source>
</evidence>
<gene>
    <name evidence="13" type="ORF">INT47_000729</name>
</gene>
<dbReference type="Gene3D" id="3.30.160.60">
    <property type="entry name" value="Classic Zinc Finger"/>
    <property type="match status" value="2"/>
</dbReference>